<organism evidence="1">
    <name type="scientific">hydrothermal vent metagenome</name>
    <dbReference type="NCBI Taxonomy" id="652676"/>
    <lineage>
        <taxon>unclassified sequences</taxon>
        <taxon>metagenomes</taxon>
        <taxon>ecological metagenomes</taxon>
    </lineage>
</organism>
<dbReference type="PANTHER" id="PTHR36451">
    <property type="entry name" value="PAPS-DEPENDENT SULFOTRANSFERASE STF3"/>
    <property type="match status" value="1"/>
</dbReference>
<name>A0A3B1AIG2_9ZZZZ</name>
<dbReference type="InterPro" id="IPR027417">
    <property type="entry name" value="P-loop_NTPase"/>
</dbReference>
<dbReference type="EMBL" id="UOFR01000021">
    <property type="protein sequence ID" value="VAW93674.1"/>
    <property type="molecule type" value="Genomic_DNA"/>
</dbReference>
<proteinExistence type="predicted"/>
<reference evidence="1" key="1">
    <citation type="submission" date="2018-06" db="EMBL/GenBank/DDBJ databases">
        <authorList>
            <person name="Zhirakovskaya E."/>
        </authorList>
    </citation>
    <scope>NUCLEOTIDE SEQUENCE</scope>
</reference>
<evidence type="ECO:0000313" key="1">
    <source>
        <dbReference type="EMBL" id="VAW93674.1"/>
    </source>
</evidence>
<dbReference type="InterPro" id="IPR052736">
    <property type="entry name" value="Stf3_sulfotransferase"/>
</dbReference>
<protein>
    <recommendedName>
        <fullName evidence="2">Sulfotransferase</fullName>
    </recommendedName>
</protein>
<dbReference type="AlphaFoldDB" id="A0A3B1AIG2"/>
<gene>
    <name evidence="1" type="ORF">MNBD_GAMMA21-3044</name>
</gene>
<sequence>MADKLKHRWSIGNNYLAGITATDWWNLLRDNKFSVDPAYWHRAAVVSVLSVFNSVQHWREERRWHDVIESTQVTEVPLFILGHWRSGTTHLHNLIAQDSNQFAYANTYQVISPHTFLTTEKFNTRWFAGMVPDKRPMDNMAMGFQTPQEDEFGPALITGMSSYFGMSFPRRMQDYDRYLTFHDVPRVEREEWKAGFLWFLKKLTLKYKRRLVLKSPPHTARIRLLLELFPDAKFIHIHRNPYDVYQSFCHFYDTALWYTYLQRPDLKAIPEQILNRYTELYDAFFADLSLIPAGHFHEIRYENLERDPVGQIRDAYTALNISGFDSCQSQLEHYVSSLSTYKKNKFNNLTEPVRNRIAKHWQRSFDKWGYEV</sequence>
<dbReference type="SUPFAM" id="SSF52540">
    <property type="entry name" value="P-loop containing nucleoside triphosphate hydrolases"/>
    <property type="match status" value="1"/>
</dbReference>
<dbReference type="Pfam" id="PF13469">
    <property type="entry name" value="Sulfotransfer_3"/>
    <property type="match status" value="1"/>
</dbReference>
<evidence type="ECO:0008006" key="2">
    <source>
        <dbReference type="Google" id="ProtNLM"/>
    </source>
</evidence>
<dbReference type="PANTHER" id="PTHR36451:SF1">
    <property type="entry name" value="OMEGA-HYDROXY-BETA-DIHYDROMENAQUINONE-9 SULFOTRANSFERASE STF3"/>
    <property type="match status" value="1"/>
</dbReference>
<accession>A0A3B1AIG2</accession>
<dbReference type="Gene3D" id="3.40.50.300">
    <property type="entry name" value="P-loop containing nucleotide triphosphate hydrolases"/>
    <property type="match status" value="1"/>
</dbReference>